<protein>
    <submittedName>
        <fullName evidence="2">Uncharacterized protein</fullName>
    </submittedName>
</protein>
<keyword evidence="3" id="KW-1185">Reference proteome</keyword>
<dbReference type="RefSeq" id="WP_185036130.1">
    <property type="nucleotide sequence ID" value="NZ_BNBN01000015.1"/>
</dbReference>
<gene>
    <name evidence="2" type="ORF">HNQ79_006105</name>
</gene>
<name>A0A7X0HLB7_9ACTN</name>
<organism evidence="2 3">
    <name type="scientific">Streptomyces candidus</name>
    <dbReference type="NCBI Taxonomy" id="67283"/>
    <lineage>
        <taxon>Bacteria</taxon>
        <taxon>Bacillati</taxon>
        <taxon>Actinomycetota</taxon>
        <taxon>Actinomycetes</taxon>
        <taxon>Kitasatosporales</taxon>
        <taxon>Streptomycetaceae</taxon>
        <taxon>Streptomyces</taxon>
    </lineage>
</organism>
<reference evidence="2 3" key="1">
    <citation type="submission" date="2020-08" db="EMBL/GenBank/DDBJ databases">
        <title>Genomic Encyclopedia of Type Strains, Phase IV (KMG-IV): sequencing the most valuable type-strain genomes for metagenomic binning, comparative biology and taxonomic classification.</title>
        <authorList>
            <person name="Goeker M."/>
        </authorList>
    </citation>
    <scope>NUCLEOTIDE SEQUENCE [LARGE SCALE GENOMIC DNA]</scope>
    <source>
        <strain evidence="2 3">DSM 40141</strain>
    </source>
</reference>
<evidence type="ECO:0000256" key="1">
    <source>
        <dbReference type="SAM" id="MobiDB-lite"/>
    </source>
</evidence>
<sequence length="54" mass="5596">MSQQIPSATTQAVDPADFVAELHSEGNMPQNSGGDPAVPDSAFPDTHTYPLPSA</sequence>
<dbReference type="EMBL" id="JACHEM010000024">
    <property type="protein sequence ID" value="MBB6439593.1"/>
    <property type="molecule type" value="Genomic_DNA"/>
</dbReference>
<comment type="caution">
    <text evidence="2">The sequence shown here is derived from an EMBL/GenBank/DDBJ whole genome shotgun (WGS) entry which is preliminary data.</text>
</comment>
<feature type="region of interest" description="Disordered" evidence="1">
    <location>
        <begin position="1"/>
        <end position="54"/>
    </location>
</feature>
<feature type="compositionally biased region" description="Polar residues" evidence="1">
    <location>
        <begin position="1"/>
        <end position="12"/>
    </location>
</feature>
<proteinExistence type="predicted"/>
<evidence type="ECO:0000313" key="3">
    <source>
        <dbReference type="Proteomes" id="UP000540423"/>
    </source>
</evidence>
<dbReference type="Proteomes" id="UP000540423">
    <property type="component" value="Unassembled WGS sequence"/>
</dbReference>
<dbReference type="AlphaFoldDB" id="A0A7X0HLB7"/>
<evidence type="ECO:0000313" key="2">
    <source>
        <dbReference type="EMBL" id="MBB6439593.1"/>
    </source>
</evidence>
<accession>A0A7X0HLB7</accession>